<dbReference type="InterPro" id="IPR036390">
    <property type="entry name" value="WH_DNA-bd_sf"/>
</dbReference>
<dbReference type="PROSITE" id="PS50106">
    <property type="entry name" value="PDZ"/>
    <property type="match status" value="1"/>
</dbReference>
<name>A0AAN8JQD2_PATCE</name>
<dbReference type="SMART" id="SM00049">
    <property type="entry name" value="DEP"/>
    <property type="match status" value="2"/>
</dbReference>
<keyword evidence="5" id="KW-1185">Reference proteome</keyword>
<dbReference type="GO" id="GO:0005085">
    <property type="term" value="F:guanyl-nucleotide exchange factor activity"/>
    <property type="evidence" value="ECO:0007669"/>
    <property type="project" value="TreeGrafter"/>
</dbReference>
<dbReference type="SUPFAM" id="SSF50156">
    <property type="entry name" value="PDZ domain-like"/>
    <property type="match status" value="1"/>
</dbReference>
<dbReference type="Gene3D" id="1.10.10.10">
    <property type="entry name" value="Winged helix-like DNA-binding domain superfamily/Winged helix DNA-binding domain"/>
    <property type="match status" value="2"/>
</dbReference>
<dbReference type="GO" id="GO:0005096">
    <property type="term" value="F:GTPase activator activity"/>
    <property type="evidence" value="ECO:0007669"/>
    <property type="project" value="TreeGrafter"/>
</dbReference>
<gene>
    <name evidence="4" type="ORF">SNE40_011909</name>
</gene>
<dbReference type="EMBL" id="JAZGQO010000008">
    <property type="protein sequence ID" value="KAK6179585.1"/>
    <property type="molecule type" value="Genomic_DNA"/>
</dbReference>
<dbReference type="InterPro" id="IPR000591">
    <property type="entry name" value="DEP_dom"/>
</dbReference>
<comment type="caution">
    <text evidence="4">The sequence shown here is derived from an EMBL/GenBank/DDBJ whole genome shotgun (WGS) entry which is preliminary data.</text>
</comment>
<evidence type="ECO:0000259" key="2">
    <source>
        <dbReference type="PROSITE" id="PS50106"/>
    </source>
</evidence>
<dbReference type="GO" id="GO:0007186">
    <property type="term" value="P:G protein-coupled receptor signaling pathway"/>
    <property type="evidence" value="ECO:0007669"/>
    <property type="project" value="TreeGrafter"/>
</dbReference>
<reference evidence="4 5" key="1">
    <citation type="submission" date="2024-01" db="EMBL/GenBank/DDBJ databases">
        <title>The genome of the rayed Mediterranean limpet Patella caerulea (Linnaeus, 1758).</title>
        <authorList>
            <person name="Anh-Thu Weber A."/>
            <person name="Halstead-Nussloch G."/>
        </authorList>
    </citation>
    <scope>NUCLEOTIDE SEQUENCE [LARGE SCALE GENOMIC DNA]</scope>
    <source>
        <strain evidence="4">AATW-2023a</strain>
        <tissue evidence="4">Whole specimen</tissue>
    </source>
</reference>
<dbReference type="InterPro" id="IPR036388">
    <property type="entry name" value="WH-like_DNA-bd_sf"/>
</dbReference>
<accession>A0AAN8JQD2</accession>
<evidence type="ECO:0000313" key="5">
    <source>
        <dbReference type="Proteomes" id="UP001347796"/>
    </source>
</evidence>
<dbReference type="Proteomes" id="UP001347796">
    <property type="component" value="Unassembled WGS sequence"/>
</dbReference>
<dbReference type="Gene3D" id="2.30.42.10">
    <property type="match status" value="1"/>
</dbReference>
<dbReference type="GO" id="GO:0005886">
    <property type="term" value="C:plasma membrane"/>
    <property type="evidence" value="ECO:0007669"/>
    <property type="project" value="TreeGrafter"/>
</dbReference>
<dbReference type="InterPro" id="IPR051832">
    <property type="entry name" value="mTOR-Rac_regulators"/>
</dbReference>
<feature type="compositionally biased region" description="Polar residues" evidence="1">
    <location>
        <begin position="245"/>
        <end position="255"/>
    </location>
</feature>
<feature type="domain" description="DEP" evidence="3">
    <location>
        <begin position="19"/>
        <end position="101"/>
    </location>
</feature>
<dbReference type="InterPro" id="IPR001478">
    <property type="entry name" value="PDZ"/>
</dbReference>
<dbReference type="InterPro" id="IPR036034">
    <property type="entry name" value="PDZ_sf"/>
</dbReference>
<protein>
    <submittedName>
        <fullName evidence="4">Uncharacterized protein</fullName>
    </submittedName>
</protein>
<dbReference type="GO" id="GO:0023051">
    <property type="term" value="P:regulation of signaling"/>
    <property type="evidence" value="ECO:0007669"/>
    <property type="project" value="TreeGrafter"/>
</dbReference>
<feature type="region of interest" description="Disordered" evidence="1">
    <location>
        <begin position="244"/>
        <end position="281"/>
    </location>
</feature>
<dbReference type="PROSITE" id="PS50186">
    <property type="entry name" value="DEP"/>
    <property type="match status" value="2"/>
</dbReference>
<dbReference type="GO" id="GO:0035556">
    <property type="term" value="P:intracellular signal transduction"/>
    <property type="evidence" value="ECO:0007669"/>
    <property type="project" value="InterPro"/>
</dbReference>
<organism evidence="4 5">
    <name type="scientific">Patella caerulea</name>
    <name type="common">Rayed Mediterranean limpet</name>
    <dbReference type="NCBI Taxonomy" id="87958"/>
    <lineage>
        <taxon>Eukaryota</taxon>
        <taxon>Metazoa</taxon>
        <taxon>Spiralia</taxon>
        <taxon>Lophotrochozoa</taxon>
        <taxon>Mollusca</taxon>
        <taxon>Gastropoda</taxon>
        <taxon>Patellogastropoda</taxon>
        <taxon>Patelloidea</taxon>
        <taxon>Patellidae</taxon>
        <taxon>Patella</taxon>
    </lineage>
</organism>
<feature type="domain" description="PDZ" evidence="2">
    <location>
        <begin position="308"/>
        <end position="385"/>
    </location>
</feature>
<feature type="compositionally biased region" description="Low complexity" evidence="1">
    <location>
        <begin position="260"/>
        <end position="278"/>
    </location>
</feature>
<dbReference type="Pfam" id="PF17820">
    <property type="entry name" value="PDZ_6"/>
    <property type="match status" value="1"/>
</dbReference>
<dbReference type="PANTHER" id="PTHR22829:SF16">
    <property type="entry name" value="PH DOMAIN-CONTAINING PROTEIN"/>
    <property type="match status" value="1"/>
</dbReference>
<sequence>MQRIRSKSTSSTKPEIFLIGEQLRFEMGAQGLIGNRRYHLRTYKSCFVGQEVVDWLLKSRHIHSREAAVTAMRILQENHIVHHVCDDHLFKDEKLFYRFRRDDNTYSIDRDLRSFYTGLRVYQKIRNRSDIMKDYNDSGRLYRDAFTGYNFVNWMMENEETYSRDQSVKEGRELLESEIIKHVTDDYHFRDGQYRYQFCLDFNQAYLLSDIFLLKRNNNRSYSSCSSSNNISVYSDITLVRPRQESITQSSNGSPDQHDSLQFSQSSESSETCSEPDSNGMLEPKSVLVRQVSVSELEEPNAPYKRQKIKILSDGIGYGFVIRGDGPTYVQTLDPNGPAAAAGIRVRQYIYSVNGEKVINKNHKMVGKLIQEQTSLSLVVLSHYKER</sequence>
<evidence type="ECO:0000313" key="4">
    <source>
        <dbReference type="EMBL" id="KAK6179585.1"/>
    </source>
</evidence>
<dbReference type="PANTHER" id="PTHR22829">
    <property type="entry name" value="DEP DOMAIN PROTEIN"/>
    <property type="match status" value="1"/>
</dbReference>
<dbReference type="SUPFAM" id="SSF46785">
    <property type="entry name" value="Winged helix' DNA-binding domain"/>
    <property type="match status" value="2"/>
</dbReference>
<feature type="domain" description="DEP" evidence="3">
    <location>
        <begin position="142"/>
        <end position="210"/>
    </location>
</feature>
<dbReference type="SMART" id="SM00228">
    <property type="entry name" value="PDZ"/>
    <property type="match status" value="1"/>
</dbReference>
<dbReference type="AlphaFoldDB" id="A0AAN8JQD2"/>
<dbReference type="InterPro" id="IPR041489">
    <property type="entry name" value="PDZ_6"/>
</dbReference>
<dbReference type="Pfam" id="PF00610">
    <property type="entry name" value="DEP"/>
    <property type="match status" value="2"/>
</dbReference>
<evidence type="ECO:0000256" key="1">
    <source>
        <dbReference type="SAM" id="MobiDB-lite"/>
    </source>
</evidence>
<proteinExistence type="predicted"/>
<evidence type="ECO:0000259" key="3">
    <source>
        <dbReference type="PROSITE" id="PS50186"/>
    </source>
</evidence>